<gene>
    <name evidence="1" type="ORF">IWW36_002824</name>
</gene>
<sequence length="412" mass="46245">MATQFGYLPDVVLQTIYRYCPLSLFDFIGDWKAKLIMPSVCQQWRYATERQLYKNAFISNPAFSLFDSNMQSPLDKEPPVTNVALIIANGKTNMVKSLCIDWNFCDFELAIRDIIGIMEIHDGNSNTGWTNISELQILLYPKATEINTDPLNIISEPSLLLDAANSRAELTNIFINSLTNITKLTLHLQTPNSHACAFFSALASAYIQQLCELKSSEKLRFEASAQIFSDKLSTLYTVINDGSKPVPLIHANSIEDMILSNLPRDFELSQYVYTPDNSEIVFTNLKCMELLLAQDLWQNHLPSSLPTAKVYFPKLERLTVRGCLDSNRAMFGNIVGSSDLKLLTFTGAFSVLKEICKMSMSNVETLTITLEAGNIFDASEFARVTNTLFAHNKESNMSTLTLSQCAFDLDSY</sequence>
<evidence type="ECO:0000313" key="2">
    <source>
        <dbReference type="Proteomes" id="UP001139887"/>
    </source>
</evidence>
<protein>
    <recommendedName>
        <fullName evidence="3">F-box domain-containing protein</fullName>
    </recommendedName>
</protein>
<accession>A0A9W8ICQ7</accession>
<organism evidence="1 2">
    <name type="scientific">Coemansia brasiliensis</name>
    <dbReference type="NCBI Taxonomy" id="2650707"/>
    <lineage>
        <taxon>Eukaryota</taxon>
        <taxon>Fungi</taxon>
        <taxon>Fungi incertae sedis</taxon>
        <taxon>Zoopagomycota</taxon>
        <taxon>Kickxellomycotina</taxon>
        <taxon>Kickxellomycetes</taxon>
        <taxon>Kickxellales</taxon>
        <taxon>Kickxellaceae</taxon>
        <taxon>Coemansia</taxon>
    </lineage>
</organism>
<name>A0A9W8ICQ7_9FUNG</name>
<dbReference type="Proteomes" id="UP001139887">
    <property type="component" value="Unassembled WGS sequence"/>
</dbReference>
<reference evidence="1" key="1">
    <citation type="submission" date="2022-07" db="EMBL/GenBank/DDBJ databases">
        <title>Phylogenomic reconstructions and comparative analyses of Kickxellomycotina fungi.</title>
        <authorList>
            <person name="Reynolds N.K."/>
            <person name="Stajich J.E."/>
            <person name="Barry K."/>
            <person name="Grigoriev I.V."/>
            <person name="Crous P."/>
            <person name="Smith M.E."/>
        </authorList>
    </citation>
    <scope>NUCLEOTIDE SEQUENCE</scope>
    <source>
        <strain evidence="1">NRRL 1566</strain>
    </source>
</reference>
<evidence type="ECO:0000313" key="1">
    <source>
        <dbReference type="EMBL" id="KAJ2849152.1"/>
    </source>
</evidence>
<feature type="non-terminal residue" evidence="1">
    <location>
        <position position="412"/>
    </location>
</feature>
<comment type="caution">
    <text evidence="1">The sequence shown here is derived from an EMBL/GenBank/DDBJ whole genome shotgun (WGS) entry which is preliminary data.</text>
</comment>
<dbReference type="AlphaFoldDB" id="A0A9W8ICQ7"/>
<evidence type="ECO:0008006" key="3">
    <source>
        <dbReference type="Google" id="ProtNLM"/>
    </source>
</evidence>
<dbReference type="EMBL" id="JANBUW010000101">
    <property type="protein sequence ID" value="KAJ2849152.1"/>
    <property type="molecule type" value="Genomic_DNA"/>
</dbReference>
<keyword evidence="2" id="KW-1185">Reference proteome</keyword>
<proteinExistence type="predicted"/>
<dbReference type="OrthoDB" id="5512412at2759"/>